<dbReference type="Proteomes" id="UP000298663">
    <property type="component" value="Unassembled WGS sequence"/>
</dbReference>
<reference evidence="1 2" key="1">
    <citation type="journal article" date="2015" name="Genome Biol.">
        <title>Comparative genomics of Steinernema reveals deeply conserved gene regulatory networks.</title>
        <authorList>
            <person name="Dillman A.R."/>
            <person name="Macchietto M."/>
            <person name="Porter C.F."/>
            <person name="Rogers A."/>
            <person name="Williams B."/>
            <person name="Antoshechkin I."/>
            <person name="Lee M.M."/>
            <person name="Goodwin Z."/>
            <person name="Lu X."/>
            <person name="Lewis E.E."/>
            <person name="Goodrich-Blair H."/>
            <person name="Stock S.P."/>
            <person name="Adams B.J."/>
            <person name="Sternberg P.W."/>
            <person name="Mortazavi A."/>
        </authorList>
    </citation>
    <scope>NUCLEOTIDE SEQUENCE [LARGE SCALE GENOMIC DNA]</scope>
    <source>
        <strain evidence="1 2">ALL</strain>
    </source>
</reference>
<dbReference type="EMBL" id="AZBU02000004">
    <property type="protein sequence ID" value="TKR81782.1"/>
    <property type="molecule type" value="Genomic_DNA"/>
</dbReference>
<evidence type="ECO:0000313" key="2">
    <source>
        <dbReference type="Proteomes" id="UP000298663"/>
    </source>
</evidence>
<sequence length="112" mass="12436">MAEPNLNSKILIVKISEKQNANAKDMTSRTCLLKVYFAALQVHFTSSQSIPPTGPKRTVCALLKGATETPPPTVILECQQFNDRLRLPLGETTRKGPISSYEPQAYVNRSFE</sequence>
<accession>A0A4U5NGD6</accession>
<proteinExistence type="predicted"/>
<evidence type="ECO:0000313" key="1">
    <source>
        <dbReference type="EMBL" id="TKR81782.1"/>
    </source>
</evidence>
<reference evidence="1 2" key="2">
    <citation type="journal article" date="2019" name="G3 (Bethesda)">
        <title>Hybrid Assembly of the Genome of the Entomopathogenic Nematode Steinernema carpocapsae Identifies the X-Chromosome.</title>
        <authorList>
            <person name="Serra L."/>
            <person name="Macchietto M."/>
            <person name="Macias-Munoz A."/>
            <person name="McGill C.J."/>
            <person name="Rodriguez I.M."/>
            <person name="Rodriguez B."/>
            <person name="Murad R."/>
            <person name="Mortazavi A."/>
        </authorList>
    </citation>
    <scope>NUCLEOTIDE SEQUENCE [LARGE SCALE GENOMIC DNA]</scope>
    <source>
        <strain evidence="1 2">ALL</strain>
    </source>
</reference>
<comment type="caution">
    <text evidence="1">The sequence shown here is derived from an EMBL/GenBank/DDBJ whole genome shotgun (WGS) entry which is preliminary data.</text>
</comment>
<name>A0A4U5NGD6_STECR</name>
<dbReference type="AlphaFoldDB" id="A0A4U5NGD6"/>
<gene>
    <name evidence="1" type="ORF">L596_015603</name>
</gene>
<protein>
    <submittedName>
        <fullName evidence="1">Uncharacterized protein</fullName>
    </submittedName>
</protein>
<organism evidence="1 2">
    <name type="scientific">Steinernema carpocapsae</name>
    <name type="common">Entomopathogenic nematode</name>
    <dbReference type="NCBI Taxonomy" id="34508"/>
    <lineage>
        <taxon>Eukaryota</taxon>
        <taxon>Metazoa</taxon>
        <taxon>Ecdysozoa</taxon>
        <taxon>Nematoda</taxon>
        <taxon>Chromadorea</taxon>
        <taxon>Rhabditida</taxon>
        <taxon>Tylenchina</taxon>
        <taxon>Panagrolaimomorpha</taxon>
        <taxon>Strongyloidoidea</taxon>
        <taxon>Steinernematidae</taxon>
        <taxon>Steinernema</taxon>
    </lineage>
</organism>
<keyword evidence="2" id="KW-1185">Reference proteome</keyword>